<dbReference type="GO" id="GO:0005694">
    <property type="term" value="C:chromosome"/>
    <property type="evidence" value="ECO:0007669"/>
    <property type="project" value="TreeGrafter"/>
</dbReference>
<dbReference type="EMBL" id="JNUP01000023">
    <property type="protein sequence ID" value="KGE73654.1"/>
    <property type="molecule type" value="Genomic_DNA"/>
</dbReference>
<dbReference type="InterPro" id="IPR003115">
    <property type="entry name" value="ParB_N"/>
</dbReference>
<keyword evidence="3" id="KW-1185">Reference proteome</keyword>
<dbReference type="Pfam" id="PF02195">
    <property type="entry name" value="ParB_N"/>
    <property type="match status" value="1"/>
</dbReference>
<evidence type="ECO:0000313" key="2">
    <source>
        <dbReference type="EMBL" id="KGE73654.1"/>
    </source>
</evidence>
<dbReference type="PANTHER" id="PTHR33375">
    <property type="entry name" value="CHROMOSOME-PARTITIONING PROTEIN PARB-RELATED"/>
    <property type="match status" value="1"/>
</dbReference>
<dbReference type="InterPro" id="IPR050336">
    <property type="entry name" value="Chromosome_partition/occlusion"/>
</dbReference>
<evidence type="ECO:0000259" key="1">
    <source>
        <dbReference type="SMART" id="SM00470"/>
    </source>
</evidence>
<comment type="caution">
    <text evidence="2">The sequence shown here is derived from an EMBL/GenBank/DDBJ whole genome shotgun (WGS) entry which is preliminary data.</text>
</comment>
<dbReference type="SMART" id="SM00470">
    <property type="entry name" value="ParB"/>
    <property type="match status" value="1"/>
</dbReference>
<sequence length="131" mass="15230">MQLQVSEIIIRDRIRKNLGDLSGLMESISKHGLMNPIVVNSKKELIAGHRRLESVRRLGWETIQVRVITNLDSATNLEMEIEENLHRKSLAPEELADAYVLLDKLKRPSLVTRILLWVKNLFSRLFKKHPR</sequence>
<dbReference type="RefSeq" id="WP_037545673.1">
    <property type="nucleotide sequence ID" value="NZ_JNUP01000023.1"/>
</dbReference>
<dbReference type="STRING" id="1480694.DC28_03200"/>
<dbReference type="InterPro" id="IPR036086">
    <property type="entry name" value="ParB/Sulfiredoxin_sf"/>
</dbReference>
<evidence type="ECO:0000313" key="3">
    <source>
        <dbReference type="Proteomes" id="UP000029692"/>
    </source>
</evidence>
<dbReference type="OrthoDB" id="2662582at2"/>
<feature type="domain" description="ParB-like N-terminal" evidence="1">
    <location>
        <begin position="1"/>
        <end position="85"/>
    </location>
</feature>
<organism evidence="2 3">
    <name type="scientific">Spirochaeta lutea</name>
    <dbReference type="NCBI Taxonomy" id="1480694"/>
    <lineage>
        <taxon>Bacteria</taxon>
        <taxon>Pseudomonadati</taxon>
        <taxon>Spirochaetota</taxon>
        <taxon>Spirochaetia</taxon>
        <taxon>Spirochaetales</taxon>
        <taxon>Spirochaetaceae</taxon>
        <taxon>Spirochaeta</taxon>
    </lineage>
</organism>
<dbReference type="eggNOG" id="COG1475">
    <property type="taxonomic scope" value="Bacteria"/>
</dbReference>
<accession>A0A098R0X5</accession>
<protein>
    <recommendedName>
        <fullName evidence="1">ParB-like N-terminal domain-containing protein</fullName>
    </recommendedName>
</protein>
<reference evidence="2 3" key="1">
    <citation type="submission" date="2014-05" db="EMBL/GenBank/DDBJ databases">
        <title>De novo Genome Sequence of Spirocheata sp.</title>
        <authorList>
            <person name="Shivani Y."/>
            <person name="Subhash Y."/>
            <person name="Tushar L."/>
            <person name="Sasikala C."/>
            <person name="Ramana C.V."/>
        </authorList>
    </citation>
    <scope>NUCLEOTIDE SEQUENCE [LARGE SCALE GENOMIC DNA]</scope>
    <source>
        <strain evidence="2 3">JC230</strain>
    </source>
</reference>
<gene>
    <name evidence="2" type="ORF">DC28_03200</name>
</gene>
<dbReference type="AlphaFoldDB" id="A0A098R0X5"/>
<dbReference type="SUPFAM" id="SSF110849">
    <property type="entry name" value="ParB/Sulfiredoxin"/>
    <property type="match status" value="1"/>
</dbReference>
<dbReference type="GO" id="GO:0007059">
    <property type="term" value="P:chromosome segregation"/>
    <property type="evidence" value="ECO:0007669"/>
    <property type="project" value="TreeGrafter"/>
</dbReference>
<name>A0A098R0X5_9SPIO</name>
<dbReference type="GO" id="GO:0045881">
    <property type="term" value="P:positive regulation of sporulation resulting in formation of a cellular spore"/>
    <property type="evidence" value="ECO:0007669"/>
    <property type="project" value="TreeGrafter"/>
</dbReference>
<proteinExistence type="predicted"/>
<dbReference type="Proteomes" id="UP000029692">
    <property type="component" value="Unassembled WGS sequence"/>
</dbReference>
<dbReference type="PANTHER" id="PTHR33375:SF1">
    <property type="entry name" value="CHROMOSOME-PARTITIONING PROTEIN PARB-RELATED"/>
    <property type="match status" value="1"/>
</dbReference>
<dbReference type="CDD" id="cd16410">
    <property type="entry name" value="ParB_N_like"/>
    <property type="match status" value="1"/>
</dbReference>
<dbReference type="Gene3D" id="3.90.1530.10">
    <property type="entry name" value="Conserved hypothetical protein from pyrococcus furiosus pfu- 392566-001, ParB domain"/>
    <property type="match status" value="1"/>
</dbReference>